<dbReference type="Proteomes" id="UP000801492">
    <property type="component" value="Unassembled WGS sequence"/>
</dbReference>
<evidence type="ECO:0000259" key="7">
    <source>
        <dbReference type="PROSITE" id="PS50240"/>
    </source>
</evidence>
<comment type="similarity">
    <text evidence="1">Belongs to the peptidase S1 family.</text>
</comment>
<dbReference type="PANTHER" id="PTHR24276">
    <property type="entry name" value="POLYSERASE-RELATED"/>
    <property type="match status" value="1"/>
</dbReference>
<evidence type="ECO:0000256" key="1">
    <source>
        <dbReference type="ARBA" id="ARBA00007664"/>
    </source>
</evidence>
<dbReference type="SUPFAM" id="SSF50494">
    <property type="entry name" value="Trypsin-like serine proteases"/>
    <property type="match status" value="2"/>
</dbReference>
<evidence type="ECO:0000256" key="6">
    <source>
        <dbReference type="RuleBase" id="RU363034"/>
    </source>
</evidence>
<dbReference type="InterPro" id="IPR043504">
    <property type="entry name" value="Peptidase_S1_PA_chymotrypsin"/>
</dbReference>
<dbReference type="GO" id="GO:0004252">
    <property type="term" value="F:serine-type endopeptidase activity"/>
    <property type="evidence" value="ECO:0007669"/>
    <property type="project" value="InterPro"/>
</dbReference>
<dbReference type="OrthoDB" id="60866at2759"/>
<evidence type="ECO:0000256" key="3">
    <source>
        <dbReference type="ARBA" id="ARBA00022801"/>
    </source>
</evidence>
<dbReference type="PROSITE" id="PS00135">
    <property type="entry name" value="TRYPSIN_SER"/>
    <property type="match status" value="1"/>
</dbReference>
<dbReference type="AlphaFoldDB" id="A0A8K0CFW4"/>
<dbReference type="SMART" id="SM00020">
    <property type="entry name" value="Tryp_SPc"/>
    <property type="match status" value="1"/>
</dbReference>
<dbReference type="InterPro" id="IPR001254">
    <property type="entry name" value="Trypsin_dom"/>
</dbReference>
<keyword evidence="5" id="KW-1015">Disulfide bond</keyword>
<evidence type="ECO:0000313" key="9">
    <source>
        <dbReference type="Proteomes" id="UP000801492"/>
    </source>
</evidence>
<dbReference type="PROSITE" id="PS50240">
    <property type="entry name" value="TRYPSIN_DOM"/>
    <property type="match status" value="1"/>
</dbReference>
<keyword evidence="9" id="KW-1185">Reference proteome</keyword>
<sequence>MTMQIFVLSMDMGKEYAMHGDSGDPLVCDGAQCGIASFNHYPCASGNPDVLFTSIKIPPYYLLLSFVVVFSQAAERNSHNQRIFGGNSAQSGQFPYQVSLKLNRKHWCGGSIISPNWVLTAAHCVHGHNKANFLVDVGTNHIGSGGVTYNVLQIVVHERYHHQQLLNDIALIRIAGNINYNHLVRPVSLASTNPPVGSSCIMSGWGETENRLPSTLLLYTYLRVHDQANCKQAYLKFKNHVHDSNICAFNEYRQGICQGDSGGPLVCNGVQYGITSFNTTPCGSENPDVFTSVMWYRQWIRQKTGI</sequence>
<dbReference type="InterPro" id="IPR050430">
    <property type="entry name" value="Peptidase_S1"/>
</dbReference>
<dbReference type="EMBL" id="VTPC01090291">
    <property type="protein sequence ID" value="KAF2883773.1"/>
    <property type="molecule type" value="Genomic_DNA"/>
</dbReference>
<evidence type="ECO:0000256" key="2">
    <source>
        <dbReference type="ARBA" id="ARBA00022670"/>
    </source>
</evidence>
<protein>
    <recommendedName>
        <fullName evidence="7">Peptidase S1 domain-containing protein</fullName>
    </recommendedName>
</protein>
<evidence type="ECO:0000313" key="8">
    <source>
        <dbReference type="EMBL" id="KAF2883773.1"/>
    </source>
</evidence>
<organism evidence="8 9">
    <name type="scientific">Ignelater luminosus</name>
    <name type="common">Cucubano</name>
    <name type="synonym">Pyrophorus luminosus</name>
    <dbReference type="NCBI Taxonomy" id="2038154"/>
    <lineage>
        <taxon>Eukaryota</taxon>
        <taxon>Metazoa</taxon>
        <taxon>Ecdysozoa</taxon>
        <taxon>Arthropoda</taxon>
        <taxon>Hexapoda</taxon>
        <taxon>Insecta</taxon>
        <taxon>Pterygota</taxon>
        <taxon>Neoptera</taxon>
        <taxon>Endopterygota</taxon>
        <taxon>Coleoptera</taxon>
        <taxon>Polyphaga</taxon>
        <taxon>Elateriformia</taxon>
        <taxon>Elateroidea</taxon>
        <taxon>Elateridae</taxon>
        <taxon>Agrypninae</taxon>
        <taxon>Pyrophorini</taxon>
        <taxon>Ignelater</taxon>
    </lineage>
</organism>
<gene>
    <name evidence="8" type="ORF">ILUMI_22405</name>
</gene>
<dbReference type="PROSITE" id="PS00134">
    <property type="entry name" value="TRYPSIN_HIS"/>
    <property type="match status" value="1"/>
</dbReference>
<dbReference type="InterPro" id="IPR033116">
    <property type="entry name" value="TRYPSIN_SER"/>
</dbReference>
<dbReference type="InterPro" id="IPR009003">
    <property type="entry name" value="Peptidase_S1_PA"/>
</dbReference>
<dbReference type="FunFam" id="2.40.10.10:FF:000034">
    <property type="entry name" value="Eupolytin"/>
    <property type="match status" value="1"/>
</dbReference>
<dbReference type="Pfam" id="PF00089">
    <property type="entry name" value="Trypsin"/>
    <property type="match status" value="2"/>
</dbReference>
<comment type="caution">
    <text evidence="8">The sequence shown here is derived from an EMBL/GenBank/DDBJ whole genome shotgun (WGS) entry which is preliminary data.</text>
</comment>
<evidence type="ECO:0000256" key="5">
    <source>
        <dbReference type="ARBA" id="ARBA00023157"/>
    </source>
</evidence>
<reference evidence="8" key="1">
    <citation type="submission" date="2019-08" db="EMBL/GenBank/DDBJ databases">
        <title>The genome of the North American firefly Photinus pyralis.</title>
        <authorList>
            <consortium name="Photinus pyralis genome working group"/>
            <person name="Fallon T.R."/>
            <person name="Sander Lower S.E."/>
            <person name="Weng J.-K."/>
        </authorList>
    </citation>
    <scope>NUCLEOTIDE SEQUENCE</scope>
    <source>
        <strain evidence="8">TRF0915ILg1</strain>
        <tissue evidence="8">Whole body</tissue>
    </source>
</reference>
<feature type="domain" description="Peptidase S1" evidence="7">
    <location>
        <begin position="83"/>
        <end position="305"/>
    </location>
</feature>
<dbReference type="PANTHER" id="PTHR24276:SF96">
    <property type="entry name" value="PEPTIDASE S1 DOMAIN-CONTAINING PROTEIN"/>
    <property type="match status" value="1"/>
</dbReference>
<accession>A0A8K0CFW4</accession>
<dbReference type="PRINTS" id="PR00722">
    <property type="entry name" value="CHYMOTRYPSIN"/>
</dbReference>
<dbReference type="CDD" id="cd00190">
    <property type="entry name" value="Tryp_SPc"/>
    <property type="match status" value="1"/>
</dbReference>
<evidence type="ECO:0000256" key="4">
    <source>
        <dbReference type="ARBA" id="ARBA00022825"/>
    </source>
</evidence>
<dbReference type="InterPro" id="IPR018114">
    <property type="entry name" value="TRYPSIN_HIS"/>
</dbReference>
<keyword evidence="3 6" id="KW-0378">Hydrolase</keyword>
<dbReference type="GO" id="GO:0006508">
    <property type="term" value="P:proteolysis"/>
    <property type="evidence" value="ECO:0007669"/>
    <property type="project" value="UniProtKB-KW"/>
</dbReference>
<name>A0A8K0CFW4_IGNLU</name>
<proteinExistence type="inferred from homology"/>
<dbReference type="InterPro" id="IPR001314">
    <property type="entry name" value="Peptidase_S1A"/>
</dbReference>
<dbReference type="Gene3D" id="2.40.10.10">
    <property type="entry name" value="Trypsin-like serine proteases"/>
    <property type="match status" value="3"/>
</dbReference>
<keyword evidence="2 6" id="KW-0645">Protease</keyword>
<keyword evidence="4 6" id="KW-0720">Serine protease</keyword>